<dbReference type="HOGENOM" id="CLU_185169_1_1_7"/>
<accession>F2NFV5</accession>
<evidence type="ECO:0000313" key="2">
    <source>
        <dbReference type="Proteomes" id="UP000000483"/>
    </source>
</evidence>
<keyword evidence="2" id="KW-1185">Reference proteome</keyword>
<dbReference type="STRING" id="880072.Desac_2403"/>
<dbReference type="InterPro" id="IPR013406">
    <property type="entry name" value="CHP02574_addiction_mod"/>
</dbReference>
<dbReference type="AlphaFoldDB" id="F2NFV5"/>
<dbReference type="NCBIfam" id="TIGR02574">
    <property type="entry name" value="stabl_TIGR02574"/>
    <property type="match status" value="1"/>
</dbReference>
<dbReference type="Proteomes" id="UP000000483">
    <property type="component" value="Chromosome"/>
</dbReference>
<organism evidence="1 2">
    <name type="scientific">Desulfobacca acetoxidans (strain ATCC 700848 / DSM 11109 / ASRB2)</name>
    <dbReference type="NCBI Taxonomy" id="880072"/>
    <lineage>
        <taxon>Bacteria</taxon>
        <taxon>Pseudomonadati</taxon>
        <taxon>Thermodesulfobacteriota</taxon>
        <taxon>Desulfobaccia</taxon>
        <taxon>Desulfobaccales</taxon>
        <taxon>Desulfobaccaceae</taxon>
        <taxon>Desulfobacca</taxon>
    </lineage>
</organism>
<gene>
    <name evidence="1" type="ordered locus">Desac_2403</name>
</gene>
<dbReference type="Pfam" id="PF09720">
    <property type="entry name" value="Unstab_antitox"/>
    <property type="match status" value="1"/>
</dbReference>
<dbReference type="OrthoDB" id="8909055at2"/>
<evidence type="ECO:0000313" key="1">
    <source>
        <dbReference type="EMBL" id="AEB10224.1"/>
    </source>
</evidence>
<sequence>MRANDIPYINQLSTAEKILLVEDLWDSIIRDEAKVPVPQSHVEELERRLKRYMAHPGDLLSLEELQERIESRK</sequence>
<dbReference type="EMBL" id="CP002629">
    <property type="protein sequence ID" value="AEB10224.1"/>
    <property type="molecule type" value="Genomic_DNA"/>
</dbReference>
<name>F2NFV5_DESAR</name>
<protein>
    <submittedName>
        <fullName evidence="1">Addiction module component, TIGR02574 family</fullName>
    </submittedName>
</protein>
<reference evidence="2" key="2">
    <citation type="submission" date="2011-03" db="EMBL/GenBank/DDBJ databases">
        <title>The complete genome of Desulfobacca acetoxidans DSM 11109.</title>
        <authorList>
            <consortium name="US DOE Joint Genome Institute (JGI-PGF)"/>
            <person name="Lucas S."/>
            <person name="Copeland A."/>
            <person name="Lapidus A."/>
            <person name="Bruce D."/>
            <person name="Goodwin L."/>
            <person name="Pitluck S."/>
            <person name="Peters L."/>
            <person name="Kyrpides N."/>
            <person name="Mavromatis K."/>
            <person name="Ivanova N."/>
            <person name="Ovchinnikova G."/>
            <person name="Teshima H."/>
            <person name="Detter J.C."/>
            <person name="Han C."/>
            <person name="Land M."/>
            <person name="Hauser L."/>
            <person name="Markowitz V."/>
            <person name="Cheng J.-F."/>
            <person name="Hugenholtz P."/>
            <person name="Woyke T."/>
            <person name="Wu D."/>
            <person name="Spring S."/>
            <person name="Schueler E."/>
            <person name="Brambilla E."/>
            <person name="Klenk H.-P."/>
            <person name="Eisen J.A."/>
        </authorList>
    </citation>
    <scope>NUCLEOTIDE SEQUENCE [LARGE SCALE GENOMIC DNA]</scope>
    <source>
        <strain evidence="2">ATCC 700848 / DSM 11109 / ASRB2</strain>
    </source>
</reference>
<dbReference type="RefSeq" id="WP_013707333.1">
    <property type="nucleotide sequence ID" value="NC_015388.1"/>
</dbReference>
<proteinExistence type="predicted"/>
<reference evidence="1 2" key="1">
    <citation type="journal article" date="2011" name="Stand. Genomic Sci.">
        <title>Complete genome sequence of the acetate-degrading sulfate reducer Desulfobacca acetoxidans type strain (ASRB2).</title>
        <authorList>
            <person name="Goker M."/>
            <person name="Teshima H."/>
            <person name="Lapidus A."/>
            <person name="Nolan M."/>
            <person name="Lucas S."/>
            <person name="Hammon N."/>
            <person name="Deshpande S."/>
            <person name="Cheng J.F."/>
            <person name="Tapia R."/>
            <person name="Han C."/>
            <person name="Goodwin L."/>
            <person name="Pitluck S."/>
            <person name="Huntemann M."/>
            <person name="Liolios K."/>
            <person name="Ivanova N."/>
            <person name="Pagani I."/>
            <person name="Mavromatis K."/>
            <person name="Ovchinikova G."/>
            <person name="Pati A."/>
            <person name="Chen A."/>
            <person name="Palaniappan K."/>
            <person name="Land M."/>
            <person name="Hauser L."/>
            <person name="Brambilla E.M."/>
            <person name="Rohde M."/>
            <person name="Spring S."/>
            <person name="Detter J.C."/>
            <person name="Woyke T."/>
            <person name="Bristow J."/>
            <person name="Eisen J.A."/>
            <person name="Markowitz V."/>
            <person name="Hugenholtz P."/>
            <person name="Kyrpides N.C."/>
            <person name="Klenk H.P."/>
        </authorList>
    </citation>
    <scope>NUCLEOTIDE SEQUENCE [LARGE SCALE GENOMIC DNA]</scope>
    <source>
        <strain evidence="2">ATCC 700848 / DSM 11109 / ASRB2</strain>
    </source>
</reference>
<dbReference type="KEGG" id="dao:Desac_2403"/>